<evidence type="ECO:0000256" key="6">
    <source>
        <dbReference type="SAM" id="MobiDB-lite"/>
    </source>
</evidence>
<dbReference type="InterPro" id="IPR050511">
    <property type="entry name" value="AMPK_gamma/SDS23_families"/>
</dbReference>
<gene>
    <name evidence="8" type="primary">PRKAG1</name>
    <name evidence="8" type="ORF">T12_1095</name>
</gene>
<comment type="caution">
    <text evidence="8">The sequence shown here is derived from an EMBL/GenBank/DDBJ whole genome shotgun (WGS) entry which is preliminary data.</text>
</comment>
<dbReference type="GO" id="GO:0019887">
    <property type="term" value="F:protein kinase regulator activity"/>
    <property type="evidence" value="ECO:0007669"/>
    <property type="project" value="TreeGrafter"/>
</dbReference>
<keyword evidence="9" id="KW-1185">Reference proteome</keyword>
<dbReference type="PROSITE" id="PS51371">
    <property type="entry name" value="CBS"/>
    <property type="match status" value="3"/>
</dbReference>
<comment type="subunit">
    <text evidence="4">AMPK is a heterotrimer of an alpha catalytic subunit (PRKAA1 or PRKAA2), a beta (PRKAB1 or PRKAB2) and a gamma non-catalytic subunits (PRKAG1, PRKAG2 or PRKAG3). Interacts with FNIP1 and FNIP2.</text>
</comment>
<organism evidence="8 9">
    <name type="scientific">Trichinella patagoniensis</name>
    <dbReference type="NCBI Taxonomy" id="990121"/>
    <lineage>
        <taxon>Eukaryota</taxon>
        <taxon>Metazoa</taxon>
        <taxon>Ecdysozoa</taxon>
        <taxon>Nematoda</taxon>
        <taxon>Enoplea</taxon>
        <taxon>Dorylaimia</taxon>
        <taxon>Trichinellida</taxon>
        <taxon>Trichinellidae</taxon>
        <taxon>Trichinella</taxon>
    </lineage>
</organism>
<evidence type="ECO:0000256" key="3">
    <source>
        <dbReference type="ARBA" id="ARBA00023122"/>
    </source>
</evidence>
<protein>
    <submittedName>
        <fullName evidence="8">5'-AMP-activated protein kinase subunit gamma-1</fullName>
    </submittedName>
</protein>
<dbReference type="PANTHER" id="PTHR13780:SF35">
    <property type="entry name" value="LD22662P"/>
    <property type="match status" value="1"/>
</dbReference>
<dbReference type="CDD" id="cd04618">
    <property type="entry name" value="CBS_euAMPK_gamma-like_repeat1"/>
    <property type="match status" value="1"/>
</dbReference>
<dbReference type="GO" id="GO:0005634">
    <property type="term" value="C:nucleus"/>
    <property type="evidence" value="ECO:0007669"/>
    <property type="project" value="TreeGrafter"/>
</dbReference>
<keyword evidence="8" id="KW-0418">Kinase</keyword>
<dbReference type="EMBL" id="JYDQ01000287">
    <property type="protein sequence ID" value="KRY09145.1"/>
    <property type="molecule type" value="Genomic_DNA"/>
</dbReference>
<dbReference type="Proteomes" id="UP000054783">
    <property type="component" value="Unassembled WGS sequence"/>
</dbReference>
<feature type="domain" description="CBS" evidence="7">
    <location>
        <begin position="627"/>
        <end position="689"/>
    </location>
</feature>
<dbReference type="OrthoDB" id="449052at2759"/>
<dbReference type="Gene3D" id="3.10.580.10">
    <property type="entry name" value="CBS-domain"/>
    <property type="match status" value="2"/>
</dbReference>
<dbReference type="STRING" id="990121.A0A0V0Z9A6"/>
<feature type="region of interest" description="Disordered" evidence="6">
    <location>
        <begin position="338"/>
        <end position="396"/>
    </location>
</feature>
<comment type="similarity">
    <text evidence="1">Belongs to the 5'-AMP-activated protein kinase gamma subunit family.</text>
</comment>
<evidence type="ECO:0000256" key="2">
    <source>
        <dbReference type="ARBA" id="ARBA00022737"/>
    </source>
</evidence>
<feature type="domain" description="CBS" evidence="7">
    <location>
        <begin position="502"/>
        <end position="562"/>
    </location>
</feature>
<evidence type="ECO:0000313" key="8">
    <source>
        <dbReference type="EMBL" id="KRY09145.1"/>
    </source>
</evidence>
<evidence type="ECO:0000256" key="1">
    <source>
        <dbReference type="ARBA" id="ARBA00006750"/>
    </source>
</evidence>
<feature type="region of interest" description="Disordered" evidence="6">
    <location>
        <begin position="134"/>
        <end position="155"/>
    </location>
</feature>
<dbReference type="SUPFAM" id="SSF54631">
    <property type="entry name" value="CBS-domain pair"/>
    <property type="match status" value="2"/>
</dbReference>
<dbReference type="GO" id="GO:0019901">
    <property type="term" value="F:protein kinase binding"/>
    <property type="evidence" value="ECO:0007669"/>
    <property type="project" value="TreeGrafter"/>
</dbReference>
<evidence type="ECO:0000313" key="9">
    <source>
        <dbReference type="Proteomes" id="UP000054783"/>
    </source>
</evidence>
<dbReference type="Pfam" id="PF00571">
    <property type="entry name" value="CBS"/>
    <property type="match status" value="3"/>
</dbReference>
<reference evidence="8 9" key="1">
    <citation type="submission" date="2015-01" db="EMBL/GenBank/DDBJ databases">
        <title>Evolution of Trichinella species and genotypes.</title>
        <authorList>
            <person name="Korhonen P.K."/>
            <person name="Edoardo P."/>
            <person name="Giuseppe L.R."/>
            <person name="Gasser R.B."/>
        </authorList>
    </citation>
    <scope>NUCLEOTIDE SEQUENCE [LARGE SCALE GENOMIC DNA]</scope>
    <source>
        <strain evidence="8">ISS2496</strain>
    </source>
</reference>
<keyword evidence="2" id="KW-0677">Repeat</keyword>
<feature type="region of interest" description="Disordered" evidence="6">
    <location>
        <begin position="269"/>
        <end position="294"/>
    </location>
</feature>
<evidence type="ECO:0000256" key="5">
    <source>
        <dbReference type="PROSITE-ProRule" id="PRU00703"/>
    </source>
</evidence>
<dbReference type="SMART" id="SM00116">
    <property type="entry name" value="CBS"/>
    <property type="match status" value="3"/>
</dbReference>
<feature type="compositionally biased region" description="Low complexity" evidence="6">
    <location>
        <begin position="355"/>
        <end position="377"/>
    </location>
</feature>
<feature type="domain" description="CBS" evidence="7">
    <location>
        <begin position="698"/>
        <end position="758"/>
    </location>
</feature>
<dbReference type="GO" id="GO:0005737">
    <property type="term" value="C:cytoplasm"/>
    <property type="evidence" value="ECO:0007669"/>
    <property type="project" value="TreeGrafter"/>
</dbReference>
<dbReference type="CDD" id="cd04641">
    <property type="entry name" value="CBS_euAMPK_gamma-like_repeat2"/>
    <property type="match status" value="1"/>
</dbReference>
<name>A0A0V0Z9A6_9BILA</name>
<evidence type="ECO:0000259" key="7">
    <source>
        <dbReference type="PROSITE" id="PS51371"/>
    </source>
</evidence>
<dbReference type="PANTHER" id="PTHR13780">
    <property type="entry name" value="AMP-ACTIVATED PROTEIN KINASE, GAMMA REGULATORY SUBUNIT"/>
    <property type="match status" value="1"/>
</dbReference>
<dbReference type="InterPro" id="IPR046342">
    <property type="entry name" value="CBS_dom_sf"/>
</dbReference>
<proteinExistence type="inferred from homology"/>
<accession>A0A0V0Z9A6</accession>
<dbReference type="GO" id="GO:0031588">
    <property type="term" value="C:nucleotide-activated protein kinase complex"/>
    <property type="evidence" value="ECO:0007669"/>
    <property type="project" value="TreeGrafter"/>
</dbReference>
<dbReference type="GO" id="GO:0016208">
    <property type="term" value="F:AMP binding"/>
    <property type="evidence" value="ECO:0007669"/>
    <property type="project" value="TreeGrafter"/>
</dbReference>
<dbReference type="GO" id="GO:0016301">
    <property type="term" value="F:kinase activity"/>
    <property type="evidence" value="ECO:0007669"/>
    <property type="project" value="UniProtKB-KW"/>
</dbReference>
<evidence type="ECO:0000256" key="4">
    <source>
        <dbReference type="ARBA" id="ARBA00025878"/>
    </source>
</evidence>
<sequence>MELICTPSTGSESESDDRFLIKIELPIGWLHACLRKRFAVVVISAGRLPFSAVRMHRRPLVKLESADLVSSGGAIDCATAEQRFEKRSSTKSQGNGQVVTGRRFSFMPNFKAFRSESSTKKFGQFLCDQFRPRSKSDIASRGQEPTAKGGGDDEQQRCYATVTSNAVNYHRTDCRQQWNLAGMKLKAAVERRRNSSSCTVPCPPPVPLVRLADQQPLYVDTNLANDVTSPCLLDSCFSDALSTTGRRFTGVDGHLKCRAKKLFPCSCPSSGPPTLGSSRAVQGNRRLSESSAAAEQARGRNLSLFSALSADYSEMNQLAGYASIFSTMHDKAKKSSKNTWKWKIPFGKRTPHTPPHSSSTAASASSHAHEQQQQQQQHHQRAHSASRSEHEADVNLGSNYSTHGSMTLTADAARSLLEASPYCTVPKQTRLTRWPPLWFAFTADTSEWNFPLLIAFLFFFKGNAVPYGNSAVGHRHLFLSENQDLIYSQFIKSHHCYDLIPTSTKLVVFDTKLPVKKAFFALVYNSVRAAPLWDDATQQFVGMLTITDFIRILQKYYKSGEENIKELEEHRIFTWREELRDSGFLTPLCTVDATASLLDAVNILCNKKMPDLPMPSFMKKSPKELGIGTWSNIHTVTKVTPLIEVLRKLLELRVSALPVVDENDRVIDIYSKFDVINLAAEKAYNNLDITVQDSLKHRTAWFEGVHNCKVTDSLSTYVDTLVRSEVHRLVAVDNDGRVQGVVSLSDILLFIVLRPEVTGSVSNVQTAEVSSSVERSEDMEM</sequence>
<keyword evidence="8" id="KW-0808">Transferase</keyword>
<dbReference type="InterPro" id="IPR000644">
    <property type="entry name" value="CBS_dom"/>
</dbReference>
<keyword evidence="3 5" id="KW-0129">CBS domain</keyword>
<dbReference type="AlphaFoldDB" id="A0A0V0Z9A6"/>